<gene>
    <name evidence="2" type="ORF">H1P_620020</name>
</gene>
<organism evidence="2 3">
    <name type="scientific">Hyella patelloides LEGE 07179</name>
    <dbReference type="NCBI Taxonomy" id="945734"/>
    <lineage>
        <taxon>Bacteria</taxon>
        <taxon>Bacillati</taxon>
        <taxon>Cyanobacteriota</taxon>
        <taxon>Cyanophyceae</taxon>
        <taxon>Pleurocapsales</taxon>
        <taxon>Hyellaceae</taxon>
        <taxon>Hyella</taxon>
    </lineage>
</organism>
<evidence type="ECO:0000313" key="3">
    <source>
        <dbReference type="Proteomes" id="UP000320055"/>
    </source>
</evidence>
<feature type="domain" description="ATP-grasp" evidence="1">
    <location>
        <begin position="81"/>
        <end position="235"/>
    </location>
</feature>
<dbReference type="Pfam" id="PF18299">
    <property type="entry name" value="R2K_2"/>
    <property type="match status" value="1"/>
</dbReference>
<reference evidence="2 3" key="1">
    <citation type="submission" date="2019-01" db="EMBL/GenBank/DDBJ databases">
        <authorList>
            <person name="Brito A."/>
        </authorList>
    </citation>
    <scope>NUCLEOTIDE SEQUENCE [LARGE SCALE GENOMIC DNA]</scope>
    <source>
        <strain evidence="2">1</strain>
    </source>
</reference>
<proteinExistence type="predicted"/>
<dbReference type="AlphaFoldDB" id="A0A563W1F7"/>
<dbReference type="EMBL" id="CAACVJ010000579">
    <property type="protein sequence ID" value="VEP17511.1"/>
    <property type="molecule type" value="Genomic_DNA"/>
</dbReference>
<dbReference type="InterPro" id="IPR041261">
    <property type="entry name" value="R2K_2"/>
</dbReference>
<accession>A0A563W1F7</accession>
<evidence type="ECO:0000259" key="1">
    <source>
        <dbReference type="Pfam" id="PF18299"/>
    </source>
</evidence>
<name>A0A563W1F7_9CYAN</name>
<protein>
    <recommendedName>
        <fullName evidence="1">ATP-grasp domain-containing protein</fullName>
    </recommendedName>
</protein>
<keyword evidence="3" id="KW-1185">Reference proteome</keyword>
<evidence type="ECO:0000313" key="2">
    <source>
        <dbReference type="EMBL" id="VEP17511.1"/>
    </source>
</evidence>
<sequence>MPTLILTPRYTEDSQTLWRVAINLGWDVERLTKWQIPNSLLSVKEPVLYLEALMAPMFAKQFKLQLLEPPEDWLPKLPEKYRKREIQITIFAQARKLEIAAFIKPPNNKGFPAKVYKGNELPDGYSDNTPVLIAEIVEWEKEFRCFILNRTLKTFSIYLREGILQKQQNFYHSKEEEKELINFVDELLADKNIEFPTATVLDVGVIKDCGWAVVELNAAWGLGIYNCDPVKVLEVLRYAAVQN</sequence>
<dbReference type="OrthoDB" id="654524at2"/>
<dbReference type="Proteomes" id="UP000320055">
    <property type="component" value="Unassembled WGS sequence"/>
</dbReference>
<dbReference type="RefSeq" id="WP_144867152.1">
    <property type="nucleotide sequence ID" value="NZ_LR213821.1"/>
</dbReference>